<protein>
    <submittedName>
        <fullName evidence="1">DUF1501 domain-containing protein</fullName>
    </submittedName>
</protein>
<reference evidence="1 2" key="1">
    <citation type="journal article" date="2018" name="Nat. Biotechnol.">
        <title>A standardized bacterial taxonomy based on genome phylogeny substantially revises the tree of life.</title>
        <authorList>
            <person name="Parks D.H."/>
            <person name="Chuvochina M."/>
            <person name="Waite D.W."/>
            <person name="Rinke C."/>
            <person name="Skarshewski A."/>
            <person name="Chaumeil P.A."/>
            <person name="Hugenholtz P."/>
        </authorList>
    </citation>
    <scope>NUCLEOTIDE SEQUENCE [LARGE SCALE GENOMIC DNA]</scope>
    <source>
        <strain evidence="1">UBA9375</strain>
    </source>
</reference>
<evidence type="ECO:0000313" key="1">
    <source>
        <dbReference type="EMBL" id="HCO23673.1"/>
    </source>
</evidence>
<dbReference type="PANTHER" id="PTHR43737">
    <property type="entry name" value="BLL7424 PROTEIN"/>
    <property type="match status" value="1"/>
</dbReference>
<dbReference type="Pfam" id="PF07394">
    <property type="entry name" value="DUF1501"/>
    <property type="match status" value="1"/>
</dbReference>
<dbReference type="InterPro" id="IPR017850">
    <property type="entry name" value="Alkaline_phosphatase_core_sf"/>
</dbReference>
<comment type="caution">
    <text evidence="1">The sequence shown here is derived from an EMBL/GenBank/DDBJ whole genome shotgun (WGS) entry which is preliminary data.</text>
</comment>
<dbReference type="SUPFAM" id="SSF53649">
    <property type="entry name" value="Alkaline phosphatase-like"/>
    <property type="match status" value="1"/>
</dbReference>
<dbReference type="PROSITE" id="PS51318">
    <property type="entry name" value="TAT"/>
    <property type="match status" value="1"/>
</dbReference>
<sequence>MQRNQGCQQLDHQVARRQFLAGAAGGTLAFSLSGSPAVAKQVDGQHKRILQVYLQGGVSQLESWDPKPGTEFGGPFRAISTSVPGMHISELLPYTAQRMHHLSIVRSINLKTNDHRQGRLFMEKGRRAGEYPYVGSIASKYLAPEKAELPGYIHISTRGLSDSTSAFLGARHAQLKFQGVTPPKNLSLPKGLAQSAATRRMELRQQFNQQFQAGRGKAITETFDASFQQAEKLMSRKTFFEKAPADIDLERYGKHDFGRNCLLARTLLENNATCVKVTHHGYDSHAENFNFHLEQLGEFDKTFSMLLDDLHERGMLESTLVMVYSEFGRTPKINVRYGRDHWGTAWSIALGGCGIQPGAIIGKTNDKGTAVAEREVDAGHLFHTYLQALGIDSTRDHEIAGRSVPIGDPAASPIKELLA</sequence>
<name>A0A3D3R4C4_9PLAN</name>
<dbReference type="InterPro" id="IPR006311">
    <property type="entry name" value="TAT_signal"/>
</dbReference>
<gene>
    <name evidence="1" type="ORF">DIT97_11675</name>
</gene>
<dbReference type="Proteomes" id="UP000263642">
    <property type="component" value="Unassembled WGS sequence"/>
</dbReference>
<dbReference type="AlphaFoldDB" id="A0A3D3R4C4"/>
<proteinExistence type="predicted"/>
<accession>A0A3D3R4C4</accession>
<evidence type="ECO:0000313" key="2">
    <source>
        <dbReference type="Proteomes" id="UP000263642"/>
    </source>
</evidence>
<dbReference type="PANTHER" id="PTHR43737:SF1">
    <property type="entry name" value="DUF1501 DOMAIN-CONTAINING PROTEIN"/>
    <property type="match status" value="1"/>
</dbReference>
<dbReference type="InterPro" id="IPR010869">
    <property type="entry name" value="DUF1501"/>
</dbReference>
<dbReference type="EMBL" id="DQAY01000068">
    <property type="protein sequence ID" value="HCO23673.1"/>
    <property type="molecule type" value="Genomic_DNA"/>
</dbReference>
<organism evidence="1 2">
    <name type="scientific">Gimesia maris</name>
    <dbReference type="NCBI Taxonomy" id="122"/>
    <lineage>
        <taxon>Bacteria</taxon>
        <taxon>Pseudomonadati</taxon>
        <taxon>Planctomycetota</taxon>
        <taxon>Planctomycetia</taxon>
        <taxon>Planctomycetales</taxon>
        <taxon>Planctomycetaceae</taxon>
        <taxon>Gimesia</taxon>
    </lineage>
</organism>